<protein>
    <submittedName>
        <fullName evidence="2">Uncharacterized protein</fullName>
    </submittedName>
</protein>
<proteinExistence type="predicted"/>
<feature type="region of interest" description="Disordered" evidence="1">
    <location>
        <begin position="1"/>
        <end position="21"/>
    </location>
</feature>
<dbReference type="EMBL" id="AMSP01000015">
    <property type="protein sequence ID" value="EKU45528.1"/>
    <property type="molecule type" value="Genomic_DNA"/>
</dbReference>
<evidence type="ECO:0000313" key="3">
    <source>
        <dbReference type="Proteomes" id="UP000009879"/>
    </source>
</evidence>
<dbReference type="AlphaFoldDB" id="K9AE43"/>
<gene>
    <name evidence="2" type="ORF">C272_14323</name>
</gene>
<reference evidence="2 3" key="1">
    <citation type="submission" date="2012-09" db="EMBL/GenBank/DDBJ databases">
        <title>Genome Sequence of Brevibacterium casei S18.</title>
        <authorList>
            <person name="Sharma R."/>
            <person name="Singh A."/>
            <person name="Jangir P.K."/>
        </authorList>
    </citation>
    <scope>NUCLEOTIDE SEQUENCE [LARGE SCALE GENOMIC DNA]</scope>
    <source>
        <strain evidence="2 3">S18</strain>
    </source>
</reference>
<comment type="caution">
    <text evidence="2">The sequence shown here is derived from an EMBL/GenBank/DDBJ whole genome shotgun (WGS) entry which is preliminary data.</text>
</comment>
<sequence length="93" mass="9798">MAVMEQGENVERGPVGLVRSGPQRASERKLVVFARELPASADGVLVHAREVPAWMCELLAAPEVAAPHVAVQRVAAPEVAKQRPSDHAGAEAA</sequence>
<keyword evidence="3" id="KW-1185">Reference proteome</keyword>
<organism evidence="2 3">
    <name type="scientific">Brevibacterium casei S18</name>
    <dbReference type="NCBI Taxonomy" id="1229781"/>
    <lineage>
        <taxon>Bacteria</taxon>
        <taxon>Bacillati</taxon>
        <taxon>Actinomycetota</taxon>
        <taxon>Actinomycetes</taxon>
        <taxon>Micrococcales</taxon>
        <taxon>Brevibacteriaceae</taxon>
        <taxon>Brevibacterium</taxon>
    </lineage>
</organism>
<evidence type="ECO:0000256" key="1">
    <source>
        <dbReference type="SAM" id="MobiDB-lite"/>
    </source>
</evidence>
<dbReference type="Proteomes" id="UP000009879">
    <property type="component" value="Unassembled WGS sequence"/>
</dbReference>
<accession>K9AE43</accession>
<name>K9AE43_9MICO</name>
<evidence type="ECO:0000313" key="2">
    <source>
        <dbReference type="EMBL" id="EKU45528.1"/>
    </source>
</evidence>